<evidence type="ECO:0000256" key="2">
    <source>
        <dbReference type="ARBA" id="ARBA00010072"/>
    </source>
</evidence>
<dbReference type="OrthoDB" id="9809799at2"/>
<evidence type="ECO:0000256" key="5">
    <source>
        <dbReference type="ARBA" id="ARBA00022692"/>
    </source>
</evidence>
<evidence type="ECO:0000256" key="1">
    <source>
        <dbReference type="ARBA" id="ARBA00004429"/>
    </source>
</evidence>
<dbReference type="InterPro" id="IPR000515">
    <property type="entry name" value="MetI-like"/>
</dbReference>
<keyword evidence="7 9" id="KW-1133">Transmembrane helix</keyword>
<proteinExistence type="inferred from homology"/>
<evidence type="ECO:0000256" key="4">
    <source>
        <dbReference type="ARBA" id="ARBA00022475"/>
    </source>
</evidence>
<gene>
    <name evidence="10" type="primary">yecS</name>
    <name evidence="10" type="ORF">POT9AD_2436</name>
</gene>
<dbReference type="PANTHER" id="PTHR30614:SF0">
    <property type="entry name" value="L-CYSTINE TRANSPORT SYSTEM PERMEASE PROTEIN TCYL"/>
    <property type="match status" value="1"/>
</dbReference>
<accession>A0A653B423</accession>
<dbReference type="InterPro" id="IPR043429">
    <property type="entry name" value="ArtM/GltK/GlnP/TcyL/YhdX-like"/>
</dbReference>
<dbReference type="Gene3D" id="1.10.3720.10">
    <property type="entry name" value="MetI-like"/>
    <property type="match status" value="1"/>
</dbReference>
<evidence type="ECO:0000256" key="9">
    <source>
        <dbReference type="RuleBase" id="RU363032"/>
    </source>
</evidence>
<dbReference type="Pfam" id="PF00528">
    <property type="entry name" value="BPD_transp_1"/>
    <property type="match status" value="1"/>
</dbReference>
<evidence type="ECO:0000256" key="7">
    <source>
        <dbReference type="ARBA" id="ARBA00022989"/>
    </source>
</evidence>
<keyword evidence="3 9" id="KW-0813">Transport</keyword>
<feature type="transmembrane region" description="Helical" evidence="9">
    <location>
        <begin position="131"/>
        <end position="149"/>
    </location>
</feature>
<dbReference type="GO" id="GO:0022857">
    <property type="term" value="F:transmembrane transporter activity"/>
    <property type="evidence" value="ECO:0007669"/>
    <property type="project" value="InterPro"/>
</dbReference>
<comment type="subcellular location">
    <subcellularLocation>
        <location evidence="1">Cell inner membrane</location>
        <topology evidence="1">Multi-pass membrane protein</topology>
    </subcellularLocation>
    <subcellularLocation>
        <location evidence="9">Cell membrane</location>
        <topology evidence="9">Multi-pass membrane protein</topology>
    </subcellularLocation>
</comment>
<feature type="transmembrane region" description="Helical" evidence="9">
    <location>
        <begin position="47"/>
        <end position="69"/>
    </location>
</feature>
<keyword evidence="5 9" id="KW-0812">Transmembrane</keyword>
<keyword evidence="8 9" id="KW-0472">Membrane</keyword>
<evidence type="ECO:0000313" key="10">
    <source>
        <dbReference type="EMBL" id="VDN63411.1"/>
    </source>
</evidence>
<dbReference type="CDD" id="cd06261">
    <property type="entry name" value="TM_PBP2"/>
    <property type="match status" value="1"/>
</dbReference>
<comment type="similarity">
    <text evidence="2">Belongs to the binding-protein-dependent transport system permease family. HisMQ subfamily.</text>
</comment>
<reference evidence="10" key="1">
    <citation type="submission" date="2018-11" db="EMBL/GenBank/DDBJ databases">
        <authorList>
            <consortium name="Genoscope - CEA"/>
            <person name="William W."/>
        </authorList>
    </citation>
    <scope>NUCLEOTIDE SEQUENCE [LARGE SCALE GENOMIC DNA]</scope>
    <source>
        <strain evidence="10">T9AD</strain>
    </source>
</reference>
<keyword evidence="6" id="KW-0029">Amino-acid transport</keyword>
<sequence length="219" mass="24172">MTDLLPLLLQGAWVTVQVTFWGSLLAIASAVLAALGRLSPIGPLRWLAITYIEIFRGTSLLVQLFWLYFVLPMPPFNIEMSAFAVAVVGLGLHIGAYGAEVMRGAIRSVAKGQYEACTALNMTPLRRFTRIILPQALLAAIPPGTNLLIELLKNTSLVSLITLSDLTFRARQLDQATFMTLEIFALALLLYFLMAQVINLGMRLLERRLARGRMRGGLQ</sequence>
<dbReference type="GO" id="GO:0043190">
    <property type="term" value="C:ATP-binding cassette (ABC) transporter complex"/>
    <property type="evidence" value="ECO:0007669"/>
    <property type="project" value="InterPro"/>
</dbReference>
<organism evidence="10">
    <name type="scientific">Ectopseudomonas oleovorans</name>
    <name type="common">Pseudomonas oleovorans</name>
    <dbReference type="NCBI Taxonomy" id="301"/>
    <lineage>
        <taxon>Bacteria</taxon>
        <taxon>Pseudomonadati</taxon>
        <taxon>Pseudomonadota</taxon>
        <taxon>Gammaproteobacteria</taxon>
        <taxon>Pseudomonadales</taxon>
        <taxon>Pseudomonadaceae</taxon>
        <taxon>Ectopseudomonas</taxon>
    </lineage>
</organism>
<evidence type="ECO:0000256" key="8">
    <source>
        <dbReference type="ARBA" id="ARBA00023136"/>
    </source>
</evidence>
<feature type="transmembrane region" description="Helical" evidence="9">
    <location>
        <begin position="81"/>
        <end position="99"/>
    </location>
</feature>
<feature type="transmembrane region" description="Helical" evidence="9">
    <location>
        <begin position="183"/>
        <end position="205"/>
    </location>
</feature>
<dbReference type="InterPro" id="IPR035906">
    <property type="entry name" value="MetI-like_sf"/>
</dbReference>
<dbReference type="GO" id="GO:0006865">
    <property type="term" value="P:amino acid transport"/>
    <property type="evidence" value="ECO:0007669"/>
    <property type="project" value="UniProtKB-KW"/>
</dbReference>
<dbReference type="EMBL" id="LR130779">
    <property type="protein sequence ID" value="VDN63411.1"/>
    <property type="molecule type" value="Genomic_DNA"/>
</dbReference>
<dbReference type="AlphaFoldDB" id="A0A653B423"/>
<evidence type="ECO:0000256" key="6">
    <source>
        <dbReference type="ARBA" id="ARBA00022970"/>
    </source>
</evidence>
<feature type="transmembrane region" description="Helical" evidence="9">
    <location>
        <begin position="12"/>
        <end position="35"/>
    </location>
</feature>
<evidence type="ECO:0000256" key="3">
    <source>
        <dbReference type="ARBA" id="ARBA00022448"/>
    </source>
</evidence>
<dbReference type="InterPro" id="IPR010065">
    <property type="entry name" value="AA_ABC_transptr_permease_3TM"/>
</dbReference>
<dbReference type="NCBIfam" id="TIGR03004">
    <property type="entry name" value="ectoine_ehuC"/>
    <property type="match status" value="1"/>
</dbReference>
<name>A0A653B423_ECTOL</name>
<keyword evidence="4" id="KW-1003">Cell membrane</keyword>
<protein>
    <submittedName>
        <fullName evidence="10">Putative transporter subunit: permease component of ABC superfamily transporter</fullName>
    </submittedName>
</protein>
<dbReference type="PROSITE" id="PS50928">
    <property type="entry name" value="ABC_TM1"/>
    <property type="match status" value="1"/>
</dbReference>
<dbReference type="NCBIfam" id="TIGR01726">
    <property type="entry name" value="HEQRo_perm_3TM"/>
    <property type="match status" value="1"/>
</dbReference>
<dbReference type="PANTHER" id="PTHR30614">
    <property type="entry name" value="MEMBRANE COMPONENT OF AMINO ACID ABC TRANSPORTER"/>
    <property type="match status" value="1"/>
</dbReference>
<dbReference type="InterPro" id="IPR014342">
    <property type="entry name" value="Ectoine_EhuC"/>
</dbReference>
<dbReference type="SUPFAM" id="SSF161098">
    <property type="entry name" value="MetI-like"/>
    <property type="match status" value="1"/>
</dbReference>